<evidence type="ECO:0000313" key="15">
    <source>
        <dbReference type="EMBL" id="KAF3424401.1"/>
    </source>
</evidence>
<comment type="function">
    <text evidence="1">Core subunit of the mitochondrial membrane respiratory chain NADH dehydrogenase (Complex I) that is believed to belong to the minimal assembly required for catalysis. Complex I functions in the transfer of electrons from NADH to the respiratory chain. The immediate electron acceptor for the enzyme is believed to be ubiquinone.</text>
</comment>
<accession>A0A833RZL2</accession>
<evidence type="ECO:0000256" key="4">
    <source>
        <dbReference type="ARBA" id="ARBA00021009"/>
    </source>
</evidence>
<evidence type="ECO:0000256" key="11">
    <source>
        <dbReference type="ARBA" id="ARBA00023136"/>
    </source>
</evidence>
<name>A0A833RZL2_9HYME</name>
<sequence>MRYSAKRLYNRKCVKNHSNTLRVFHYILLMYIQYRKGPNKLLFKGLFQPFTDMLKLIFKEIFYLRLNILFEIYIFCIINIIKRIIRLISQIISFELNRIPFDLIESTELLSGFNLEY</sequence>
<keyword evidence="16" id="KW-1185">Reference proteome</keyword>
<feature type="transmembrane region" description="Helical" evidence="14">
    <location>
        <begin position="62"/>
        <end position="81"/>
    </location>
</feature>
<dbReference type="Proteomes" id="UP000655588">
    <property type="component" value="Unassembled WGS sequence"/>
</dbReference>
<dbReference type="PROSITE" id="PS00667">
    <property type="entry name" value="COMPLEX1_ND1_1"/>
    <property type="match status" value="1"/>
</dbReference>
<keyword evidence="10" id="KW-0496">Mitochondrion</keyword>
<evidence type="ECO:0000256" key="7">
    <source>
        <dbReference type="ARBA" id="ARBA00022792"/>
    </source>
</evidence>
<dbReference type="InterPro" id="IPR001694">
    <property type="entry name" value="NADH_UbQ_OxRdtase_su1/FPO"/>
</dbReference>
<dbReference type="PANTHER" id="PTHR11432:SF3">
    <property type="entry name" value="NADH-UBIQUINONE OXIDOREDUCTASE CHAIN 1"/>
    <property type="match status" value="1"/>
</dbReference>
<evidence type="ECO:0000256" key="9">
    <source>
        <dbReference type="ARBA" id="ARBA00023075"/>
    </source>
</evidence>
<keyword evidence="13" id="KW-0520">NAD</keyword>
<evidence type="ECO:0000256" key="6">
    <source>
        <dbReference type="ARBA" id="ARBA00022692"/>
    </source>
</evidence>
<dbReference type="PANTHER" id="PTHR11432">
    <property type="entry name" value="NADH DEHYDROGENASE SUBUNIT 1"/>
    <property type="match status" value="1"/>
</dbReference>
<evidence type="ECO:0000256" key="1">
    <source>
        <dbReference type="ARBA" id="ARBA00003257"/>
    </source>
</evidence>
<evidence type="ECO:0000256" key="12">
    <source>
        <dbReference type="ARBA" id="ARBA00031024"/>
    </source>
</evidence>
<organism evidence="15 16">
    <name type="scientific">Frieseomelitta varia</name>
    <dbReference type="NCBI Taxonomy" id="561572"/>
    <lineage>
        <taxon>Eukaryota</taxon>
        <taxon>Metazoa</taxon>
        <taxon>Ecdysozoa</taxon>
        <taxon>Arthropoda</taxon>
        <taxon>Hexapoda</taxon>
        <taxon>Insecta</taxon>
        <taxon>Pterygota</taxon>
        <taxon>Neoptera</taxon>
        <taxon>Endopterygota</taxon>
        <taxon>Hymenoptera</taxon>
        <taxon>Apocrita</taxon>
        <taxon>Aculeata</taxon>
        <taxon>Apoidea</taxon>
        <taxon>Anthophila</taxon>
        <taxon>Apidae</taxon>
        <taxon>Frieseomelitta</taxon>
    </lineage>
</organism>
<proteinExistence type="inferred from homology"/>
<dbReference type="AlphaFoldDB" id="A0A833RZL2"/>
<keyword evidence="11 14" id="KW-0472">Membrane</keyword>
<reference evidence="15" key="1">
    <citation type="submission" date="2019-11" db="EMBL/GenBank/DDBJ databases">
        <title>The nuclear and mitochondrial genomes of Frieseomelitta varia - a highly eusocial stingless bee (Meliponini) with a permanently sterile worker caste.</title>
        <authorList>
            <person name="Freitas F.C.P."/>
            <person name="Lourenco A.P."/>
            <person name="Nunes F.M.F."/>
            <person name="Paschoal A.R."/>
            <person name="Abreu F.C.P."/>
            <person name="Barbin F.O."/>
            <person name="Bataglia L."/>
            <person name="Cardoso-Junior C.A.M."/>
            <person name="Cervoni M.S."/>
            <person name="Silva S.R."/>
            <person name="Dalarmi F."/>
            <person name="Del Lama M.A."/>
            <person name="Depintor T.S."/>
            <person name="Ferreira K.M."/>
            <person name="Goria P.S."/>
            <person name="Jaskot M.C."/>
            <person name="Lago D.C."/>
            <person name="Luna-Lucena D."/>
            <person name="Moda L.M."/>
            <person name="Nascimento L."/>
            <person name="Pedrino M."/>
            <person name="Rabico F.O."/>
            <person name="Sanches F.C."/>
            <person name="Santos D.E."/>
            <person name="Santos C.G."/>
            <person name="Vieira J."/>
            <person name="Lopes T.F."/>
            <person name="Barchuk A.R."/>
            <person name="Hartfelder K."/>
            <person name="Simoes Z.L.P."/>
            <person name="Bitondi M.M.G."/>
            <person name="Pinheiro D.G."/>
        </authorList>
    </citation>
    <scope>NUCLEOTIDE SEQUENCE</scope>
    <source>
        <strain evidence="15">USP_RPSP 00005682</strain>
        <tissue evidence="15">Whole individual</tissue>
    </source>
</reference>
<evidence type="ECO:0000256" key="10">
    <source>
        <dbReference type="ARBA" id="ARBA00023128"/>
    </source>
</evidence>
<feature type="transmembrane region" description="Helical" evidence="14">
    <location>
        <begin position="21"/>
        <end position="37"/>
    </location>
</feature>
<keyword evidence="8 14" id="KW-1133">Transmembrane helix</keyword>
<comment type="similarity">
    <text evidence="3 13">Belongs to the complex I subunit 1 family.</text>
</comment>
<dbReference type="GO" id="GO:0003954">
    <property type="term" value="F:NADH dehydrogenase activity"/>
    <property type="evidence" value="ECO:0007669"/>
    <property type="project" value="TreeGrafter"/>
</dbReference>
<dbReference type="GO" id="GO:0009060">
    <property type="term" value="P:aerobic respiration"/>
    <property type="evidence" value="ECO:0007669"/>
    <property type="project" value="TreeGrafter"/>
</dbReference>
<dbReference type="EMBL" id="WNWW01000471">
    <property type="protein sequence ID" value="KAF3424401.1"/>
    <property type="molecule type" value="Genomic_DNA"/>
</dbReference>
<evidence type="ECO:0000313" key="16">
    <source>
        <dbReference type="Proteomes" id="UP000655588"/>
    </source>
</evidence>
<comment type="caution">
    <text evidence="15">The sequence shown here is derived from an EMBL/GenBank/DDBJ whole genome shotgun (WGS) entry which is preliminary data.</text>
</comment>
<evidence type="ECO:0000256" key="14">
    <source>
        <dbReference type="SAM" id="Phobius"/>
    </source>
</evidence>
<dbReference type="InterPro" id="IPR018086">
    <property type="entry name" value="NADH_UbQ_OxRdtase_su1_CS"/>
</dbReference>
<evidence type="ECO:0000256" key="13">
    <source>
        <dbReference type="RuleBase" id="RU000471"/>
    </source>
</evidence>
<evidence type="ECO:0000256" key="3">
    <source>
        <dbReference type="ARBA" id="ARBA00010535"/>
    </source>
</evidence>
<gene>
    <name evidence="15" type="ORF">E2986_13796</name>
</gene>
<keyword evidence="9" id="KW-0830">Ubiquinone</keyword>
<evidence type="ECO:0000256" key="8">
    <source>
        <dbReference type="ARBA" id="ARBA00022989"/>
    </source>
</evidence>
<protein>
    <recommendedName>
        <fullName evidence="4">NADH-ubiquinone oxidoreductase chain 1</fullName>
    </recommendedName>
    <alternativeName>
        <fullName evidence="12">NADH dehydrogenase subunit 1</fullName>
    </alternativeName>
</protein>
<dbReference type="Pfam" id="PF00146">
    <property type="entry name" value="NADHdh"/>
    <property type="match status" value="1"/>
</dbReference>
<dbReference type="GO" id="GO:0005743">
    <property type="term" value="C:mitochondrial inner membrane"/>
    <property type="evidence" value="ECO:0007669"/>
    <property type="project" value="UniProtKB-SubCell"/>
</dbReference>
<keyword evidence="5" id="KW-0813">Transport</keyword>
<keyword evidence="7" id="KW-0999">Mitochondrion inner membrane</keyword>
<keyword evidence="6 13" id="KW-0812">Transmembrane</keyword>
<evidence type="ECO:0000256" key="2">
    <source>
        <dbReference type="ARBA" id="ARBA00004448"/>
    </source>
</evidence>
<evidence type="ECO:0000256" key="5">
    <source>
        <dbReference type="ARBA" id="ARBA00022448"/>
    </source>
</evidence>
<comment type="subcellular location">
    <subcellularLocation>
        <location evidence="2 13">Mitochondrion inner membrane</location>
        <topology evidence="2 13">Multi-pass membrane protein</topology>
    </subcellularLocation>
</comment>